<feature type="coiled-coil region" evidence="1">
    <location>
        <begin position="589"/>
        <end position="616"/>
    </location>
</feature>
<keyword evidence="3" id="KW-1185">Reference proteome</keyword>
<evidence type="ECO:0008006" key="4">
    <source>
        <dbReference type="Google" id="ProtNLM"/>
    </source>
</evidence>
<accession>A0A7L9UAW5</accession>
<protein>
    <recommendedName>
        <fullName evidence="4">Tubulin-like protein</fullName>
    </recommendedName>
</protein>
<keyword evidence="1" id="KW-0175">Coiled coil</keyword>
<evidence type="ECO:0000256" key="1">
    <source>
        <dbReference type="SAM" id="Coils"/>
    </source>
</evidence>
<dbReference type="SUPFAM" id="SSF52490">
    <property type="entry name" value="Tubulin nucleotide-binding domain-like"/>
    <property type="match status" value="1"/>
</dbReference>
<sequence>MSNNHLIIGLGGTGGKIIRQIRKTIERNKDTQDAGRSQARFAYLYIDTSTDELDKKEEWKVLGKDVGLNRSEVLINTASNVRPVLDDPDSFPGLKSWIEPRSIFDFVKPGIAGAAQRRKLGRVVFAQNAPNFVKALEGRIAELEASPGKVGATIHVVCGLAGGTGSGSVVDAVAQIRHKCPDYDQYRILVYALLPEKNSKRVKDVAGFSNYYANGYAALAELNAMAVGKYHPTNLLDGEPLAHDTYFNGCYLVNNINEHNIQFEVESEVPKIVAEFIYQKTLNKEWEGLGRAEKGENDIKNFESDDDIGKARAKLFLSFGIKRVVVPEQEIKEYLAYGFAEQAARQLMFNNFRQGEGYADEAVEKDWGFEARKPETAQALLLTDAHLLLETGILVDDARNTTWKPAAEYWKQIVSRLAPEIKADTTLEQTTWVPALNTRLAKVFDDTYRTMGGVRKFYEVKGNARVEMARHIGRHIEKEFFGRWKAGSASLIQLRQLTDALIGVLDERLVGYTDRIAKMPAAEQAVQLRSRELNEQFNKVGFFGKHLTDKRSALFSDIATQYQEMYVLRTTLEGLKFGASLIPFVKEQLNSLRGRIDELHQNLAEATKRFGNERANRLQPNDAAYQKRVFDQDAIAGIMKAITVDEPAQAARTQRVRQAIIDLGGTDVGSFDQLQQSLSLGSIIGCLSQEAAQIVELAHAEIAANLPPVLRVNIVERLQKKYDANPDGLRDFVRELYDEAGSMLTFNKTEVDRAVANNAGGSRGRTQTVGVFVPECAHQAPFRAALAQVFEEQKDPVSDTKVAVGNLPNQIVIMKIASMMPVRFVESLAELKRHYDGLLKDHNESYLLHGTGDGLELPTLYARSSAELQAKAQARRAPMLTVARLLGMVKERQNHTTGLPEWAFIYEEDGLPSARVLAGRSWDDVLKSDLSSDIERAIERDVGARIDAEFRHVDRKNELLSAYQKLARDRFDAAGANDQDPGYQLLRSMNGSVRTIIGIAA</sequence>
<evidence type="ECO:0000313" key="3">
    <source>
        <dbReference type="Proteomes" id="UP000593875"/>
    </source>
</evidence>
<reference evidence="2 3" key="1">
    <citation type="submission" date="2020-10" db="EMBL/GenBank/DDBJ databases">
        <title>Genome sequencing of Massilia sp. LPB0304.</title>
        <authorList>
            <person name="Kim J."/>
        </authorList>
    </citation>
    <scope>NUCLEOTIDE SEQUENCE [LARGE SCALE GENOMIC DNA]</scope>
    <source>
        <strain evidence="2 3">LPB0304</strain>
    </source>
</reference>
<dbReference type="AlphaFoldDB" id="A0A7L9UAW5"/>
<dbReference type="RefSeq" id="WP_193688310.1">
    <property type="nucleotide sequence ID" value="NZ_CP062941.1"/>
</dbReference>
<dbReference type="Gene3D" id="3.40.50.1440">
    <property type="entry name" value="Tubulin/FtsZ, GTPase domain"/>
    <property type="match status" value="1"/>
</dbReference>
<proteinExistence type="predicted"/>
<evidence type="ECO:0000313" key="2">
    <source>
        <dbReference type="EMBL" id="QOL51335.1"/>
    </source>
</evidence>
<dbReference type="InterPro" id="IPR025904">
    <property type="entry name" value="Tubulin-like"/>
</dbReference>
<dbReference type="Pfam" id="PF13809">
    <property type="entry name" value="Tubulin_2"/>
    <property type="match status" value="1"/>
</dbReference>
<dbReference type="KEGG" id="mlir:LPB04_08770"/>
<organism evidence="2 3">
    <name type="scientific">Massilia litorea</name>
    <dbReference type="NCBI Taxonomy" id="2769491"/>
    <lineage>
        <taxon>Bacteria</taxon>
        <taxon>Pseudomonadati</taxon>
        <taxon>Pseudomonadota</taxon>
        <taxon>Betaproteobacteria</taxon>
        <taxon>Burkholderiales</taxon>
        <taxon>Oxalobacteraceae</taxon>
        <taxon>Telluria group</taxon>
        <taxon>Massilia</taxon>
    </lineage>
</organism>
<dbReference type="InterPro" id="IPR036525">
    <property type="entry name" value="Tubulin/FtsZ_GTPase_sf"/>
</dbReference>
<dbReference type="Proteomes" id="UP000593875">
    <property type="component" value="Chromosome"/>
</dbReference>
<dbReference type="EMBL" id="CP062941">
    <property type="protein sequence ID" value="QOL51335.1"/>
    <property type="molecule type" value="Genomic_DNA"/>
</dbReference>
<gene>
    <name evidence="2" type="ORF">LPB04_08770</name>
</gene>
<name>A0A7L9UAW5_9BURK</name>